<accession>A0A9Q8WJR5</accession>
<protein>
    <submittedName>
        <fullName evidence="1">Uncharacterized protein</fullName>
    </submittedName>
</protein>
<dbReference type="GeneID" id="73345328"/>
<dbReference type="Proteomes" id="UP000830671">
    <property type="component" value="Chromosome 5"/>
</dbReference>
<reference evidence="1" key="1">
    <citation type="journal article" date="2021" name="Mol. Plant Microbe Interact.">
        <title>Complete Genome Sequence of the Plant-Pathogenic Fungus Colletotrichum lupini.</title>
        <authorList>
            <person name="Baroncelli R."/>
            <person name="Pensec F."/>
            <person name="Da Lio D."/>
            <person name="Boufleur T."/>
            <person name="Vicente I."/>
            <person name="Sarrocco S."/>
            <person name="Picot A."/>
            <person name="Baraldi E."/>
            <person name="Sukno S."/>
            <person name="Thon M."/>
            <person name="Le Floch G."/>
        </authorList>
    </citation>
    <scope>NUCLEOTIDE SEQUENCE</scope>
    <source>
        <strain evidence="1">IMI 504893</strain>
    </source>
</reference>
<dbReference type="KEGG" id="clup:CLUP02_11350"/>
<sequence length="310" mass="34446">MGRKCLDSASAAHGGCHLSDDDAFQMYRDTRCKEKMKKEKSSTGGDSAFPVVPRIVETTRTRRCSARLRTSLRPPCLPREPQTSCLPTNQTSPRSSLWKKKVVMSFRAVQQKSGELGWIMDGWVGLIPNLGKDHAPGLADGGYAAHAHGARLGDVSPAESPVDASCRHLQNDQNGFQLRLGTSRGRHHQTCRRLSEAFVLMVQLGNPPKRDSRDQSCRSIWEKQRDSTHLPLPLTTTECLAQQQTTPCQPRLTYFQHAAKSFPHLTIMTTHENQRVRLSRIPEPHPPPSILLLIISYISSNLSSVISPAS</sequence>
<evidence type="ECO:0000313" key="2">
    <source>
        <dbReference type="Proteomes" id="UP000830671"/>
    </source>
</evidence>
<keyword evidence="2" id="KW-1185">Reference proteome</keyword>
<organism evidence="1 2">
    <name type="scientific">Colletotrichum lupini</name>
    <dbReference type="NCBI Taxonomy" id="145971"/>
    <lineage>
        <taxon>Eukaryota</taxon>
        <taxon>Fungi</taxon>
        <taxon>Dikarya</taxon>
        <taxon>Ascomycota</taxon>
        <taxon>Pezizomycotina</taxon>
        <taxon>Sordariomycetes</taxon>
        <taxon>Hypocreomycetidae</taxon>
        <taxon>Glomerellales</taxon>
        <taxon>Glomerellaceae</taxon>
        <taxon>Colletotrichum</taxon>
        <taxon>Colletotrichum acutatum species complex</taxon>
    </lineage>
</organism>
<dbReference type="EMBL" id="CP019477">
    <property type="protein sequence ID" value="UQC85851.1"/>
    <property type="molecule type" value="Genomic_DNA"/>
</dbReference>
<proteinExistence type="predicted"/>
<dbReference type="AlphaFoldDB" id="A0A9Q8WJR5"/>
<gene>
    <name evidence="1" type="ORF">CLUP02_11350</name>
</gene>
<dbReference type="RefSeq" id="XP_049147463.1">
    <property type="nucleotide sequence ID" value="XM_049290318.1"/>
</dbReference>
<evidence type="ECO:0000313" key="1">
    <source>
        <dbReference type="EMBL" id="UQC85851.1"/>
    </source>
</evidence>
<name>A0A9Q8WJR5_9PEZI</name>